<evidence type="ECO:0000313" key="2">
    <source>
        <dbReference type="Proteomes" id="UP001652264"/>
    </source>
</evidence>
<dbReference type="GeneID" id="95325711"/>
<reference evidence="1 2" key="1">
    <citation type="submission" date="2022-08" db="EMBL/GenBank/DDBJ databases">
        <title>Taxonomy of Curtobacterium flaccumfaciens.</title>
        <authorList>
            <person name="Osdaghi E."/>
            <person name="Taghavi S.M."/>
            <person name="Hamidizade M."/>
            <person name="Abachi H."/>
            <person name="Fazliarab A."/>
            <person name="Baeyen S."/>
            <person name="Portier P."/>
            <person name="Van Vaerenbergh J."/>
            <person name="Jacques M.-A."/>
        </authorList>
    </citation>
    <scope>NUCLEOTIDE SEQUENCE [LARGE SCALE GENOMIC DNA]</scope>
    <source>
        <strain evidence="1 2">LMG8786T</strain>
    </source>
</reference>
<proteinExistence type="predicted"/>
<dbReference type="RefSeq" id="WP_257222044.1">
    <property type="nucleotide sequence ID" value="NZ_BMNV01000003.1"/>
</dbReference>
<dbReference type="Proteomes" id="UP001652264">
    <property type="component" value="Unassembled WGS sequence"/>
</dbReference>
<gene>
    <name evidence="1" type="ORF">NYQ28_03565</name>
</gene>
<dbReference type="EMBL" id="JANVAD010000002">
    <property type="protein sequence ID" value="MCS6521640.1"/>
    <property type="molecule type" value="Genomic_DNA"/>
</dbReference>
<accession>A0ABT2HED5</accession>
<evidence type="ECO:0000313" key="1">
    <source>
        <dbReference type="EMBL" id="MCS6521640.1"/>
    </source>
</evidence>
<sequence length="40" mass="4226">MTATASKSSVRTIWSDDGDAIDVMFAGWAESTNDALSLTC</sequence>
<name>A0ABT2HED5_9MICO</name>
<protein>
    <submittedName>
        <fullName evidence="1">Uncharacterized protein</fullName>
    </submittedName>
</protein>
<keyword evidence="2" id="KW-1185">Reference proteome</keyword>
<comment type="caution">
    <text evidence="1">The sequence shown here is derived from an EMBL/GenBank/DDBJ whole genome shotgun (WGS) entry which is preliminary data.</text>
</comment>
<organism evidence="1 2">
    <name type="scientific">Curtobacterium citreum</name>
    <dbReference type="NCBI Taxonomy" id="2036"/>
    <lineage>
        <taxon>Bacteria</taxon>
        <taxon>Bacillati</taxon>
        <taxon>Actinomycetota</taxon>
        <taxon>Actinomycetes</taxon>
        <taxon>Micrococcales</taxon>
        <taxon>Microbacteriaceae</taxon>
        <taxon>Curtobacterium</taxon>
    </lineage>
</organism>